<dbReference type="GeneID" id="54586432"/>
<evidence type="ECO:0000256" key="4">
    <source>
        <dbReference type="ARBA" id="ARBA00022857"/>
    </source>
</evidence>
<evidence type="ECO:0000256" key="3">
    <source>
        <dbReference type="ARBA" id="ARBA00022827"/>
    </source>
</evidence>
<gene>
    <name evidence="6" type="ORF">BU26DRAFT_563016</name>
</gene>
<dbReference type="EMBL" id="ML987193">
    <property type="protein sequence ID" value="KAF2251059.1"/>
    <property type="molecule type" value="Genomic_DNA"/>
</dbReference>
<proteinExistence type="inferred from homology"/>
<evidence type="ECO:0000313" key="6">
    <source>
        <dbReference type="EMBL" id="KAF2251059.1"/>
    </source>
</evidence>
<dbReference type="GO" id="GO:0050661">
    <property type="term" value="F:NADP binding"/>
    <property type="evidence" value="ECO:0007669"/>
    <property type="project" value="InterPro"/>
</dbReference>
<accession>A0A6A6ILG7</accession>
<dbReference type="InterPro" id="IPR050346">
    <property type="entry name" value="FMO-like"/>
</dbReference>
<dbReference type="Pfam" id="PF00743">
    <property type="entry name" value="FMO-like"/>
    <property type="match status" value="1"/>
</dbReference>
<keyword evidence="6" id="KW-0503">Monooxygenase</keyword>
<protein>
    <submittedName>
        <fullName evidence="6">Putative dimethylaniline monooxygenase</fullName>
    </submittedName>
</protein>
<organism evidence="6 7">
    <name type="scientific">Trematosphaeria pertusa</name>
    <dbReference type="NCBI Taxonomy" id="390896"/>
    <lineage>
        <taxon>Eukaryota</taxon>
        <taxon>Fungi</taxon>
        <taxon>Dikarya</taxon>
        <taxon>Ascomycota</taxon>
        <taxon>Pezizomycotina</taxon>
        <taxon>Dothideomycetes</taxon>
        <taxon>Pleosporomycetidae</taxon>
        <taxon>Pleosporales</taxon>
        <taxon>Massarineae</taxon>
        <taxon>Trematosphaeriaceae</taxon>
        <taxon>Trematosphaeria</taxon>
    </lineage>
</organism>
<evidence type="ECO:0000313" key="7">
    <source>
        <dbReference type="Proteomes" id="UP000800094"/>
    </source>
</evidence>
<dbReference type="SUPFAM" id="SSF51905">
    <property type="entry name" value="FAD/NAD(P)-binding domain"/>
    <property type="match status" value="1"/>
</dbReference>
<dbReference type="GO" id="GO:0004499">
    <property type="term" value="F:N,N-dimethylaniline monooxygenase activity"/>
    <property type="evidence" value="ECO:0007669"/>
    <property type="project" value="InterPro"/>
</dbReference>
<comment type="similarity">
    <text evidence="1">Belongs to the FMO family.</text>
</comment>
<name>A0A6A6ILG7_9PLEO</name>
<evidence type="ECO:0000256" key="2">
    <source>
        <dbReference type="ARBA" id="ARBA00022630"/>
    </source>
</evidence>
<dbReference type="OrthoDB" id="66881at2759"/>
<dbReference type="RefSeq" id="XP_033686063.1">
    <property type="nucleotide sequence ID" value="XM_033833102.1"/>
</dbReference>
<keyword evidence="7" id="KW-1185">Reference proteome</keyword>
<dbReference type="PANTHER" id="PTHR23023">
    <property type="entry name" value="DIMETHYLANILINE MONOOXYGENASE"/>
    <property type="match status" value="1"/>
</dbReference>
<dbReference type="InterPro" id="IPR000960">
    <property type="entry name" value="Flavin_mOase"/>
</dbReference>
<dbReference type="AlphaFoldDB" id="A0A6A6ILG7"/>
<keyword evidence="2" id="KW-0285">Flavoprotein</keyword>
<dbReference type="Gene3D" id="3.50.50.60">
    <property type="entry name" value="FAD/NAD(P)-binding domain"/>
    <property type="match status" value="1"/>
</dbReference>
<dbReference type="InterPro" id="IPR036188">
    <property type="entry name" value="FAD/NAD-bd_sf"/>
</dbReference>
<dbReference type="PIRSF" id="PIRSF000332">
    <property type="entry name" value="FMO"/>
    <property type="match status" value="1"/>
</dbReference>
<dbReference type="InterPro" id="IPR020946">
    <property type="entry name" value="Flavin_mOase-like"/>
</dbReference>
<keyword evidence="5" id="KW-0560">Oxidoreductase</keyword>
<dbReference type="Proteomes" id="UP000800094">
    <property type="component" value="Unassembled WGS sequence"/>
</dbReference>
<sequence length="538" mass="61039">MLRTLALWESVKMGSQTAAVIGAGPSGLSMLKTLREDGFKVTCYERRSQVGGLWAYTDDKSMTTALQSTSANISKYTCGMSDFPMPDKYPHHLTQAQFQEYIESYAEHYNLLKDIVFKASVQRATRNEDDTKWRLEYLINGQPQVAEFDKAVFCHGYQTKARMPEFEGGEKYERILIHAQEFRTADEFKDKKVIIVGMSSTGSDIVNALLPVTSKIYVSHRRGRHIVGTFRNGTPADLIVTWRRRQIAAFLQRRLPNFHKWAADTGLAFLCRQVWGKPDPEWRLEPAPSPLLSLPAASDTLIPQLKSGQIASLQGIKQFTGPRSLELNDGTVIDDVDAVICATGYKADFTVAPFIETSKPPNYEGPELTRLWMNMFPPQYADSMALVCHSAFGKNNGFSFNDVTSMAVSNIFRHVHALPSPAIMNADIDAHHEWLAGRWRLDEIFDPSAVKTWQFQAFLHEAAGTGMENLGWGWKGWKFWFKDPKMSWLMNNGVETAHAFRFFETGKRRTWDGAREAIIHMNEVVKSEFPLKETEKQK</sequence>
<reference evidence="6" key="1">
    <citation type="journal article" date="2020" name="Stud. Mycol.">
        <title>101 Dothideomycetes genomes: a test case for predicting lifestyles and emergence of pathogens.</title>
        <authorList>
            <person name="Haridas S."/>
            <person name="Albert R."/>
            <person name="Binder M."/>
            <person name="Bloem J."/>
            <person name="Labutti K."/>
            <person name="Salamov A."/>
            <person name="Andreopoulos B."/>
            <person name="Baker S."/>
            <person name="Barry K."/>
            <person name="Bills G."/>
            <person name="Bluhm B."/>
            <person name="Cannon C."/>
            <person name="Castanera R."/>
            <person name="Culley D."/>
            <person name="Daum C."/>
            <person name="Ezra D."/>
            <person name="Gonzalez J."/>
            <person name="Henrissat B."/>
            <person name="Kuo A."/>
            <person name="Liang C."/>
            <person name="Lipzen A."/>
            <person name="Lutzoni F."/>
            <person name="Magnuson J."/>
            <person name="Mondo S."/>
            <person name="Nolan M."/>
            <person name="Ohm R."/>
            <person name="Pangilinan J."/>
            <person name="Park H.-J."/>
            <person name="Ramirez L."/>
            <person name="Alfaro M."/>
            <person name="Sun H."/>
            <person name="Tritt A."/>
            <person name="Yoshinaga Y."/>
            <person name="Zwiers L.-H."/>
            <person name="Turgeon B."/>
            <person name="Goodwin S."/>
            <person name="Spatafora J."/>
            <person name="Crous P."/>
            <person name="Grigoriev I."/>
        </authorList>
    </citation>
    <scope>NUCLEOTIDE SEQUENCE</scope>
    <source>
        <strain evidence="6">CBS 122368</strain>
    </source>
</reference>
<dbReference type="GO" id="GO:0050660">
    <property type="term" value="F:flavin adenine dinucleotide binding"/>
    <property type="evidence" value="ECO:0007669"/>
    <property type="project" value="InterPro"/>
</dbReference>
<evidence type="ECO:0000256" key="5">
    <source>
        <dbReference type="ARBA" id="ARBA00023002"/>
    </source>
</evidence>
<evidence type="ECO:0000256" key="1">
    <source>
        <dbReference type="ARBA" id="ARBA00009183"/>
    </source>
</evidence>
<keyword evidence="3" id="KW-0274">FAD</keyword>
<dbReference type="PRINTS" id="PR00370">
    <property type="entry name" value="FMOXYGENASE"/>
</dbReference>
<keyword evidence="4" id="KW-0521">NADP</keyword>